<protein>
    <submittedName>
        <fullName evidence="2">Uncharacterized protein</fullName>
    </submittedName>
</protein>
<dbReference type="Proteomes" id="UP001428341">
    <property type="component" value="Unassembled WGS sequence"/>
</dbReference>
<dbReference type="AlphaFoldDB" id="A0AAP0M7C7"/>
<feature type="compositionally biased region" description="Polar residues" evidence="1">
    <location>
        <begin position="88"/>
        <end position="97"/>
    </location>
</feature>
<sequence>MASLYLDWADELISHDIHKVQYMYEGRGKIDVLLTIYYMSASLSCFCSGPVLEELEIDGCPNMKTFGYGDQMTPKLKNVKLQGENRWTGNLDNTVQKGSEGRLTENATGERGGYE</sequence>
<proteinExistence type="predicted"/>
<accession>A0AAP0M7C7</accession>
<name>A0AAP0M7C7_9ROSI</name>
<gene>
    <name evidence="2" type="ORF">WN944_014144</name>
</gene>
<evidence type="ECO:0000256" key="1">
    <source>
        <dbReference type="SAM" id="MobiDB-lite"/>
    </source>
</evidence>
<evidence type="ECO:0000313" key="2">
    <source>
        <dbReference type="EMBL" id="KAK9198957.1"/>
    </source>
</evidence>
<keyword evidence="3" id="KW-1185">Reference proteome</keyword>
<evidence type="ECO:0000313" key="3">
    <source>
        <dbReference type="Proteomes" id="UP001428341"/>
    </source>
</evidence>
<comment type="caution">
    <text evidence="2">The sequence shown here is derived from an EMBL/GenBank/DDBJ whole genome shotgun (WGS) entry which is preliminary data.</text>
</comment>
<feature type="region of interest" description="Disordered" evidence="1">
    <location>
        <begin position="88"/>
        <end position="115"/>
    </location>
</feature>
<organism evidence="2 3">
    <name type="scientific">Citrus x changshan-huyou</name>
    <dbReference type="NCBI Taxonomy" id="2935761"/>
    <lineage>
        <taxon>Eukaryota</taxon>
        <taxon>Viridiplantae</taxon>
        <taxon>Streptophyta</taxon>
        <taxon>Embryophyta</taxon>
        <taxon>Tracheophyta</taxon>
        <taxon>Spermatophyta</taxon>
        <taxon>Magnoliopsida</taxon>
        <taxon>eudicotyledons</taxon>
        <taxon>Gunneridae</taxon>
        <taxon>Pentapetalae</taxon>
        <taxon>rosids</taxon>
        <taxon>malvids</taxon>
        <taxon>Sapindales</taxon>
        <taxon>Rutaceae</taxon>
        <taxon>Aurantioideae</taxon>
        <taxon>Citrus</taxon>
    </lineage>
</organism>
<dbReference type="EMBL" id="JBCGBO010000005">
    <property type="protein sequence ID" value="KAK9198957.1"/>
    <property type="molecule type" value="Genomic_DNA"/>
</dbReference>
<reference evidence="2 3" key="1">
    <citation type="submission" date="2024-05" db="EMBL/GenBank/DDBJ databases">
        <title>Haplotype-resolved chromosome-level genome assembly of Huyou (Citrus changshanensis).</title>
        <authorList>
            <person name="Miao C."/>
            <person name="Chen W."/>
            <person name="Wu Y."/>
            <person name="Wang L."/>
            <person name="Zhao S."/>
            <person name="Grierson D."/>
            <person name="Xu C."/>
            <person name="Chen K."/>
        </authorList>
    </citation>
    <scope>NUCLEOTIDE SEQUENCE [LARGE SCALE GENOMIC DNA]</scope>
    <source>
        <strain evidence="2">01-14</strain>
        <tissue evidence="2">Leaf</tissue>
    </source>
</reference>